<dbReference type="AlphaFoldDB" id="A0A1H9SWW5"/>
<dbReference type="OrthoDB" id="9773646at2"/>
<dbReference type="GO" id="GO:0004601">
    <property type="term" value="F:peroxidase activity"/>
    <property type="evidence" value="ECO:0007669"/>
    <property type="project" value="InterPro"/>
</dbReference>
<dbReference type="EMBL" id="FOGL01000012">
    <property type="protein sequence ID" value="SER88863.1"/>
    <property type="molecule type" value="Genomic_DNA"/>
</dbReference>
<dbReference type="PANTHER" id="PTHR36843">
    <property type="entry name" value="HEME-DEPENDENT PEROXIDASE YWFI-RELATED"/>
    <property type="match status" value="1"/>
</dbReference>
<evidence type="ECO:0000313" key="13">
    <source>
        <dbReference type="EMBL" id="SER88863.1"/>
    </source>
</evidence>
<dbReference type="STRING" id="531814.SAMN04487944_11219"/>
<dbReference type="EC" id="1.3.98.5" evidence="11 12"/>
<gene>
    <name evidence="12" type="primary">chdC</name>
    <name evidence="13" type="ORF">SAMN04487944_11219</name>
</gene>
<dbReference type="InterPro" id="IPR010644">
    <property type="entry name" value="ChdC/CLD"/>
</dbReference>
<feature type="binding site" description="axial binding residue" evidence="12">
    <location>
        <position position="171"/>
    </location>
    <ligand>
        <name>Fe-coproporphyrin III</name>
        <dbReference type="ChEBI" id="CHEBI:68438"/>
    </ligand>
    <ligandPart>
        <name>Fe</name>
        <dbReference type="ChEBI" id="CHEBI:18248"/>
    </ligandPart>
</feature>
<reference evidence="13 14" key="1">
    <citation type="submission" date="2016-10" db="EMBL/GenBank/DDBJ databases">
        <authorList>
            <person name="de Groot N.N."/>
        </authorList>
    </citation>
    <scope>NUCLEOTIDE SEQUENCE [LARGE SCALE GENOMIC DNA]</scope>
    <source>
        <strain evidence="13 14">CGMCC 1.7727</strain>
    </source>
</reference>
<dbReference type="GO" id="GO:0020037">
    <property type="term" value="F:heme binding"/>
    <property type="evidence" value="ECO:0007669"/>
    <property type="project" value="InterPro"/>
</dbReference>
<evidence type="ECO:0000256" key="10">
    <source>
        <dbReference type="ARBA" id="ARBA00049896"/>
    </source>
</evidence>
<dbReference type="InterPro" id="IPR011008">
    <property type="entry name" value="Dimeric_a/b-barrel"/>
</dbReference>
<protein>
    <recommendedName>
        <fullName evidence="2 12">Coproheme decarboxylase</fullName>
        <ecNumber evidence="11 12">1.3.98.5</ecNumber>
    </recommendedName>
    <alternativeName>
        <fullName evidence="8 12">Coproheme III oxidative decarboxylase</fullName>
    </alternativeName>
    <alternativeName>
        <fullName evidence="9 12">Hydrogen peroxide-dependent heme synthase</fullName>
    </alternativeName>
</protein>
<evidence type="ECO:0000256" key="7">
    <source>
        <dbReference type="ARBA" id="ARBA00023133"/>
    </source>
</evidence>
<evidence type="ECO:0000256" key="1">
    <source>
        <dbReference type="ARBA" id="ARBA00009276"/>
    </source>
</evidence>
<keyword evidence="3 12" id="KW-0349">Heme</keyword>
<dbReference type="Proteomes" id="UP000199687">
    <property type="component" value="Unassembled WGS sequence"/>
</dbReference>
<evidence type="ECO:0000256" key="4">
    <source>
        <dbReference type="ARBA" id="ARBA00022723"/>
    </source>
</evidence>
<dbReference type="GO" id="GO:0046872">
    <property type="term" value="F:metal ion binding"/>
    <property type="evidence" value="ECO:0007669"/>
    <property type="project" value="UniProtKB-KW"/>
</dbReference>
<evidence type="ECO:0000256" key="3">
    <source>
        <dbReference type="ARBA" id="ARBA00022617"/>
    </source>
</evidence>
<dbReference type="RefSeq" id="WP_089741454.1">
    <property type="nucleotide sequence ID" value="NZ_FOGL01000012.1"/>
</dbReference>
<name>A0A1H9SWW5_9BACI</name>
<evidence type="ECO:0000256" key="5">
    <source>
        <dbReference type="ARBA" id="ARBA00023002"/>
    </source>
</evidence>
<dbReference type="GO" id="GO:0006785">
    <property type="term" value="P:heme B biosynthetic process"/>
    <property type="evidence" value="ECO:0007669"/>
    <property type="project" value="UniProtKB-UniRule"/>
</dbReference>
<evidence type="ECO:0000256" key="2">
    <source>
        <dbReference type="ARBA" id="ARBA00014413"/>
    </source>
</evidence>
<organism evidence="13 14">
    <name type="scientific">Gracilibacillus ureilyticus</name>
    <dbReference type="NCBI Taxonomy" id="531814"/>
    <lineage>
        <taxon>Bacteria</taxon>
        <taxon>Bacillati</taxon>
        <taxon>Bacillota</taxon>
        <taxon>Bacilli</taxon>
        <taxon>Bacillales</taxon>
        <taxon>Bacillaceae</taxon>
        <taxon>Gracilibacillus</taxon>
    </lineage>
</organism>
<feature type="active site" evidence="12">
    <location>
        <position position="144"/>
    </location>
</feature>
<keyword evidence="6 12" id="KW-0408">Iron</keyword>
<dbReference type="Pfam" id="PF06778">
    <property type="entry name" value="Chlor_dismutase"/>
    <property type="match status" value="1"/>
</dbReference>
<proteinExistence type="inferred from homology"/>
<keyword evidence="4 12" id="KW-0479">Metal-binding</keyword>
<dbReference type="GO" id="GO:0016634">
    <property type="term" value="F:oxidoreductase activity, acting on the CH-CH group of donors, oxygen as acceptor"/>
    <property type="evidence" value="ECO:0007669"/>
    <property type="project" value="UniProtKB-UniRule"/>
</dbReference>
<dbReference type="InterPro" id="IPR031332">
    <property type="entry name" value="CHDC"/>
</dbReference>
<evidence type="ECO:0000256" key="9">
    <source>
        <dbReference type="ARBA" id="ARBA00030236"/>
    </source>
</evidence>
<dbReference type="Gene3D" id="3.30.70.1030">
    <property type="entry name" value="Apc35880, domain 1"/>
    <property type="match status" value="2"/>
</dbReference>
<evidence type="ECO:0000256" key="11">
    <source>
        <dbReference type="ARBA" id="ARBA00050019"/>
    </source>
</evidence>
<comment type="function">
    <text evidence="12">Involved in coproporphyrin-dependent heme b biosynthesis. Catalyzes the decarboxylation of Fe-coproporphyrin III (coproheme) to heme b (protoheme IX), the last step of the pathway. The reaction occurs in a stepwise manner with a three-propionate intermediate.</text>
</comment>
<comment type="cofactor">
    <cofactor evidence="12">
        <name>Fe-coproporphyrin III</name>
        <dbReference type="ChEBI" id="CHEBI:68438"/>
    </cofactor>
    <text evidence="12">Fe-coproporphyrin III acts as both substrate and redox cofactor.</text>
</comment>
<dbReference type="NCBIfam" id="NF008913">
    <property type="entry name" value="PRK12276.1"/>
    <property type="match status" value="1"/>
</dbReference>
<feature type="binding site" evidence="12">
    <location>
        <position position="222"/>
    </location>
    <ligand>
        <name>Fe-coproporphyrin III</name>
        <dbReference type="ChEBI" id="CHEBI:68438"/>
    </ligand>
</feature>
<evidence type="ECO:0000256" key="8">
    <source>
        <dbReference type="ARBA" id="ARBA00029882"/>
    </source>
</evidence>
<comment type="pathway">
    <text evidence="12">Porphyrin-containing compound metabolism; protoheme biosynthesis.</text>
</comment>
<keyword evidence="5 12" id="KW-0560">Oxidoreductase</keyword>
<comment type="catalytic activity">
    <reaction evidence="12">
        <text>harderoheme III + H2O2 + H(+) = heme b + CO2 + 2 H2O</text>
        <dbReference type="Rhea" id="RHEA:57944"/>
        <dbReference type="ChEBI" id="CHEBI:15377"/>
        <dbReference type="ChEBI" id="CHEBI:15378"/>
        <dbReference type="ChEBI" id="CHEBI:16240"/>
        <dbReference type="ChEBI" id="CHEBI:16526"/>
        <dbReference type="ChEBI" id="CHEBI:60344"/>
        <dbReference type="ChEBI" id="CHEBI:142463"/>
    </reaction>
</comment>
<evidence type="ECO:0000256" key="12">
    <source>
        <dbReference type="HAMAP-Rule" id="MF_01442"/>
    </source>
</evidence>
<comment type="similarity">
    <text evidence="1 12">Belongs to the ChdC family. Type 1 subfamily.</text>
</comment>
<dbReference type="PANTHER" id="PTHR36843:SF1">
    <property type="entry name" value="COPROHEME DECARBOXYLASE"/>
    <property type="match status" value="1"/>
</dbReference>
<dbReference type="SUPFAM" id="SSF54909">
    <property type="entry name" value="Dimeric alpha+beta barrel"/>
    <property type="match status" value="1"/>
</dbReference>
<comment type="catalytic activity">
    <reaction evidence="10">
        <text>Fe-coproporphyrin III + 2 H2O2 + 2 H(+) = heme b + 2 CO2 + 4 H2O</text>
        <dbReference type="Rhea" id="RHEA:56516"/>
        <dbReference type="ChEBI" id="CHEBI:15377"/>
        <dbReference type="ChEBI" id="CHEBI:15378"/>
        <dbReference type="ChEBI" id="CHEBI:16240"/>
        <dbReference type="ChEBI" id="CHEBI:16526"/>
        <dbReference type="ChEBI" id="CHEBI:60344"/>
        <dbReference type="ChEBI" id="CHEBI:68438"/>
        <dbReference type="EC" id="1.3.98.5"/>
    </reaction>
    <physiologicalReaction direction="left-to-right" evidence="10">
        <dbReference type="Rhea" id="RHEA:56517"/>
    </physiologicalReaction>
</comment>
<comment type="catalytic activity">
    <reaction evidence="12">
        <text>Fe-coproporphyrin III + H2O2 + H(+) = harderoheme III + CO2 + 2 H2O</text>
        <dbReference type="Rhea" id="RHEA:57940"/>
        <dbReference type="ChEBI" id="CHEBI:15377"/>
        <dbReference type="ChEBI" id="CHEBI:15378"/>
        <dbReference type="ChEBI" id="CHEBI:16240"/>
        <dbReference type="ChEBI" id="CHEBI:16526"/>
        <dbReference type="ChEBI" id="CHEBI:68438"/>
        <dbReference type="ChEBI" id="CHEBI:142463"/>
    </reaction>
</comment>
<evidence type="ECO:0000313" key="14">
    <source>
        <dbReference type="Proteomes" id="UP000199687"/>
    </source>
</evidence>
<keyword evidence="7 12" id="KW-0350">Heme biosynthesis</keyword>
<accession>A0A1H9SWW5</accession>
<feature type="binding site" evidence="12">
    <location>
        <position position="130"/>
    </location>
    <ligand>
        <name>Fe-coproporphyrin III</name>
        <dbReference type="ChEBI" id="CHEBI:68438"/>
    </ligand>
</feature>
<sequence>MPEAVETMDGWYCLHDLRTIDWTKWKQATEQEREQAVKELQDMLTSWEEVAEAREGSHAFYSIMGQKADILLMILRPTMQELGEIELRFNKSKFAEFTKPSYSYVSVVELSKYMSKEGENPEENPGVRARLKPKLPNWEHICFYPMDKRREGNDNWYMLPFEERRQLMYEHSFTGRKYAGQVKQIITGSMGFDDWEWSVTLFAKDVLQLKKIVYEMRFDVVSARYGEFGPFYVGNILPTDKIPAFLAI</sequence>
<dbReference type="HAMAP" id="MF_01442">
    <property type="entry name" value="Coproheme_decarbox_1"/>
    <property type="match status" value="1"/>
</dbReference>
<feature type="binding site" evidence="12">
    <location>
        <position position="184"/>
    </location>
    <ligand>
        <name>Fe-coproporphyrin III</name>
        <dbReference type="ChEBI" id="CHEBI:68438"/>
    </ligand>
</feature>
<feature type="binding site" evidence="12">
    <location>
        <begin position="144"/>
        <end position="148"/>
    </location>
    <ligand>
        <name>Fe-coproporphyrin III</name>
        <dbReference type="ChEBI" id="CHEBI:68438"/>
    </ligand>
</feature>
<evidence type="ECO:0000256" key="6">
    <source>
        <dbReference type="ARBA" id="ARBA00023004"/>
    </source>
</evidence>
<keyword evidence="14" id="KW-1185">Reference proteome</keyword>